<feature type="transmembrane region" description="Helical" evidence="1">
    <location>
        <begin position="21"/>
        <end position="42"/>
    </location>
</feature>
<accession>A0A4Y7PJF8</accession>
<dbReference type="AlphaFoldDB" id="A0A4Y7PJF8"/>
<protein>
    <submittedName>
        <fullName evidence="2">Uncharacterized protein</fullName>
    </submittedName>
</protein>
<gene>
    <name evidence="2" type="ORF">BD410DRAFT_845412</name>
</gene>
<keyword evidence="1" id="KW-1133">Transmembrane helix</keyword>
<evidence type="ECO:0000256" key="1">
    <source>
        <dbReference type="SAM" id="Phobius"/>
    </source>
</evidence>
<keyword evidence="1" id="KW-0812">Transmembrane</keyword>
<evidence type="ECO:0000313" key="2">
    <source>
        <dbReference type="EMBL" id="TDL15206.1"/>
    </source>
</evidence>
<evidence type="ECO:0000313" key="3">
    <source>
        <dbReference type="Proteomes" id="UP000294933"/>
    </source>
</evidence>
<dbReference type="Proteomes" id="UP000294933">
    <property type="component" value="Unassembled WGS sequence"/>
</dbReference>
<proteinExistence type="predicted"/>
<keyword evidence="1" id="KW-0472">Membrane</keyword>
<sequence length="131" mass="14563">MRKVGLGDSSVYFILRDGITYFLTKLLLNTVGVILACSLLGLELTHDTFNLLRHISMLGRPLTFILINRLVLNLRRASHIREGNLGSLPELAFATDSVLGNLGAPLRVDAEIDDEIEEIGDEVEVFELEEI</sequence>
<keyword evidence="3" id="KW-1185">Reference proteome</keyword>
<name>A0A4Y7PJF8_9AGAM</name>
<dbReference type="VEuPathDB" id="FungiDB:BD410DRAFT_845412"/>
<organism evidence="2 3">
    <name type="scientific">Rickenella mellea</name>
    <dbReference type="NCBI Taxonomy" id="50990"/>
    <lineage>
        <taxon>Eukaryota</taxon>
        <taxon>Fungi</taxon>
        <taxon>Dikarya</taxon>
        <taxon>Basidiomycota</taxon>
        <taxon>Agaricomycotina</taxon>
        <taxon>Agaricomycetes</taxon>
        <taxon>Hymenochaetales</taxon>
        <taxon>Rickenellaceae</taxon>
        <taxon>Rickenella</taxon>
    </lineage>
</organism>
<reference evidence="2 3" key="1">
    <citation type="submission" date="2018-06" db="EMBL/GenBank/DDBJ databases">
        <title>A transcriptomic atlas of mushroom development highlights an independent origin of complex multicellularity.</title>
        <authorList>
            <consortium name="DOE Joint Genome Institute"/>
            <person name="Krizsan K."/>
            <person name="Almasi E."/>
            <person name="Merenyi Z."/>
            <person name="Sahu N."/>
            <person name="Viragh M."/>
            <person name="Koszo T."/>
            <person name="Mondo S."/>
            <person name="Kiss B."/>
            <person name="Balint B."/>
            <person name="Kues U."/>
            <person name="Barry K."/>
            <person name="Hegedus J.C."/>
            <person name="Henrissat B."/>
            <person name="Johnson J."/>
            <person name="Lipzen A."/>
            <person name="Ohm R."/>
            <person name="Nagy I."/>
            <person name="Pangilinan J."/>
            <person name="Yan J."/>
            <person name="Xiong Y."/>
            <person name="Grigoriev I.V."/>
            <person name="Hibbett D.S."/>
            <person name="Nagy L.G."/>
        </authorList>
    </citation>
    <scope>NUCLEOTIDE SEQUENCE [LARGE SCALE GENOMIC DNA]</scope>
    <source>
        <strain evidence="2 3">SZMC22713</strain>
    </source>
</reference>
<dbReference type="EMBL" id="ML170286">
    <property type="protein sequence ID" value="TDL15206.1"/>
    <property type="molecule type" value="Genomic_DNA"/>
</dbReference>